<dbReference type="Gene3D" id="6.10.250.330">
    <property type="match status" value="1"/>
</dbReference>
<dbReference type="Proteomes" id="UP000286701">
    <property type="component" value="Unassembled WGS sequence"/>
</dbReference>
<protein>
    <submittedName>
        <fullName evidence="1">Uncharacterized protein</fullName>
    </submittedName>
</protein>
<keyword evidence="2" id="KW-1185">Reference proteome</keyword>
<evidence type="ECO:0000313" key="2">
    <source>
        <dbReference type="Proteomes" id="UP000286701"/>
    </source>
</evidence>
<dbReference type="OrthoDB" id="798343at2"/>
<gene>
    <name evidence="1" type="ORF">EPL05_22310</name>
</gene>
<reference evidence="1 2" key="1">
    <citation type="submission" date="2019-01" db="EMBL/GenBank/DDBJ databases">
        <title>Mucilaginibacter antarcticum sp. nov., isolated from antarctic soil.</title>
        <authorList>
            <person name="Yan Y.-Q."/>
            <person name="Du Z.-J."/>
        </authorList>
    </citation>
    <scope>NUCLEOTIDE SEQUENCE [LARGE SCALE GENOMIC DNA]</scope>
    <source>
        <strain evidence="1 2">F01003</strain>
    </source>
</reference>
<comment type="caution">
    <text evidence="1">The sequence shown here is derived from an EMBL/GenBank/DDBJ whole genome shotgun (WGS) entry which is preliminary data.</text>
</comment>
<evidence type="ECO:0000313" key="1">
    <source>
        <dbReference type="EMBL" id="RWY47221.1"/>
    </source>
</evidence>
<organism evidence="1 2">
    <name type="scientific">Mucilaginibacter gilvus</name>
    <dbReference type="NCBI Taxonomy" id="2305909"/>
    <lineage>
        <taxon>Bacteria</taxon>
        <taxon>Pseudomonadati</taxon>
        <taxon>Bacteroidota</taxon>
        <taxon>Sphingobacteriia</taxon>
        <taxon>Sphingobacteriales</taxon>
        <taxon>Sphingobacteriaceae</taxon>
        <taxon>Mucilaginibacter</taxon>
    </lineage>
</organism>
<dbReference type="InterPro" id="IPR020271">
    <property type="entry name" value="Uncharacterised_MJ1172"/>
</dbReference>
<name>A0A444MHX5_9SPHI</name>
<dbReference type="EMBL" id="SBIW01000028">
    <property type="protein sequence ID" value="RWY47221.1"/>
    <property type="molecule type" value="Genomic_DNA"/>
</dbReference>
<sequence>MSVLTVRPKNEEQEKALKTIFDAFEVEYEKELDETEYLMASKANEKELDESIQELEAGKGIKISLDDLWK</sequence>
<accession>A0A444MHX5</accession>
<dbReference type="AlphaFoldDB" id="A0A444MHX5"/>
<dbReference type="RefSeq" id="WP_128536205.1">
    <property type="nucleotide sequence ID" value="NZ_SBIW01000028.1"/>
</dbReference>
<dbReference type="Pfam" id="PF10884">
    <property type="entry name" value="DUF2683"/>
    <property type="match status" value="1"/>
</dbReference>
<proteinExistence type="predicted"/>